<dbReference type="InterPro" id="IPR038063">
    <property type="entry name" value="Transpep_catalytic_dom"/>
</dbReference>
<evidence type="ECO:0000259" key="7">
    <source>
        <dbReference type="PROSITE" id="PS52029"/>
    </source>
</evidence>
<feature type="active site" description="Nucleophile" evidence="6">
    <location>
        <position position="37"/>
    </location>
</feature>
<proteinExistence type="predicted"/>
<sequence>TYYYLPNVPYTQYFYRGYGVHGAYWHNNFGYPMSHGCINMAIPDAEKL</sequence>
<dbReference type="InterPro" id="IPR050979">
    <property type="entry name" value="LD-transpeptidase"/>
</dbReference>
<accession>A0A2M7TPA5</accession>
<comment type="caution">
    <text evidence="8">The sequence shown here is derived from an EMBL/GenBank/DDBJ whole genome shotgun (WGS) entry which is preliminary data.</text>
</comment>
<dbReference type="GO" id="GO:0008360">
    <property type="term" value="P:regulation of cell shape"/>
    <property type="evidence" value="ECO:0007669"/>
    <property type="project" value="UniProtKB-UniRule"/>
</dbReference>
<dbReference type="Gene3D" id="2.40.440.10">
    <property type="entry name" value="L,D-transpeptidase catalytic domain-like"/>
    <property type="match status" value="1"/>
</dbReference>
<dbReference type="CDD" id="cd16913">
    <property type="entry name" value="YkuD_like"/>
    <property type="match status" value="1"/>
</dbReference>
<evidence type="ECO:0000256" key="3">
    <source>
        <dbReference type="ARBA" id="ARBA00022960"/>
    </source>
</evidence>
<protein>
    <submittedName>
        <fullName evidence="8">L,D-transpeptidase</fullName>
    </submittedName>
</protein>
<evidence type="ECO:0000256" key="2">
    <source>
        <dbReference type="ARBA" id="ARBA00022679"/>
    </source>
</evidence>
<dbReference type="GO" id="GO:0016740">
    <property type="term" value="F:transferase activity"/>
    <property type="evidence" value="ECO:0007669"/>
    <property type="project" value="UniProtKB-KW"/>
</dbReference>
<dbReference type="AlphaFoldDB" id="A0A2M7TPA5"/>
<comment type="pathway">
    <text evidence="1 6">Cell wall biogenesis; peptidoglycan biosynthesis.</text>
</comment>
<keyword evidence="5 6" id="KW-0961">Cell wall biogenesis/degradation</keyword>
<dbReference type="PANTHER" id="PTHR30582">
    <property type="entry name" value="L,D-TRANSPEPTIDASE"/>
    <property type="match status" value="1"/>
</dbReference>
<evidence type="ECO:0000313" key="8">
    <source>
        <dbReference type="EMBL" id="PIZ50061.1"/>
    </source>
</evidence>
<dbReference type="InterPro" id="IPR005490">
    <property type="entry name" value="LD_TPept_cat_dom"/>
</dbReference>
<evidence type="ECO:0000256" key="6">
    <source>
        <dbReference type="PROSITE-ProRule" id="PRU01373"/>
    </source>
</evidence>
<evidence type="ECO:0000256" key="5">
    <source>
        <dbReference type="ARBA" id="ARBA00023316"/>
    </source>
</evidence>
<name>A0A2M7TPA5_9BACT</name>
<dbReference type="Proteomes" id="UP000229753">
    <property type="component" value="Unassembled WGS sequence"/>
</dbReference>
<dbReference type="GO" id="GO:0071972">
    <property type="term" value="F:peptidoglycan L,D-transpeptidase activity"/>
    <property type="evidence" value="ECO:0007669"/>
    <property type="project" value="TreeGrafter"/>
</dbReference>
<dbReference type="UniPathway" id="UPA00219"/>
<dbReference type="PROSITE" id="PS52029">
    <property type="entry name" value="LD_TPASE"/>
    <property type="match status" value="1"/>
</dbReference>
<keyword evidence="3 6" id="KW-0133">Cell shape</keyword>
<dbReference type="EMBL" id="PFNO01000019">
    <property type="protein sequence ID" value="PIZ50061.1"/>
    <property type="molecule type" value="Genomic_DNA"/>
</dbReference>
<dbReference type="SUPFAM" id="SSF141523">
    <property type="entry name" value="L,D-transpeptidase catalytic domain-like"/>
    <property type="match status" value="1"/>
</dbReference>
<feature type="domain" description="L,D-TPase catalytic" evidence="7">
    <location>
        <begin position="1"/>
        <end position="48"/>
    </location>
</feature>
<dbReference type="Pfam" id="PF03734">
    <property type="entry name" value="YkuD"/>
    <property type="match status" value="1"/>
</dbReference>
<reference evidence="9" key="1">
    <citation type="submission" date="2017-09" db="EMBL/GenBank/DDBJ databases">
        <title>Depth-based differentiation of microbial function through sediment-hosted aquifers and enrichment of novel symbionts in the deep terrestrial subsurface.</title>
        <authorList>
            <person name="Probst A.J."/>
            <person name="Ladd B."/>
            <person name="Jarett J.K."/>
            <person name="Geller-Mcgrath D.E."/>
            <person name="Sieber C.M.K."/>
            <person name="Emerson J.B."/>
            <person name="Anantharaman K."/>
            <person name="Thomas B.C."/>
            <person name="Malmstrom R."/>
            <person name="Stieglmeier M."/>
            <person name="Klingl A."/>
            <person name="Woyke T."/>
            <person name="Ryan C.M."/>
            <person name="Banfield J.F."/>
        </authorList>
    </citation>
    <scope>NUCLEOTIDE SEQUENCE [LARGE SCALE GENOMIC DNA]</scope>
</reference>
<dbReference type="PANTHER" id="PTHR30582:SF2">
    <property type="entry name" value="L,D-TRANSPEPTIDASE YCIB-RELATED"/>
    <property type="match status" value="1"/>
</dbReference>
<evidence type="ECO:0000313" key="9">
    <source>
        <dbReference type="Proteomes" id="UP000229753"/>
    </source>
</evidence>
<feature type="non-terminal residue" evidence="8">
    <location>
        <position position="48"/>
    </location>
</feature>
<keyword evidence="2" id="KW-0808">Transferase</keyword>
<evidence type="ECO:0000256" key="4">
    <source>
        <dbReference type="ARBA" id="ARBA00022984"/>
    </source>
</evidence>
<feature type="non-terminal residue" evidence="8">
    <location>
        <position position="1"/>
    </location>
</feature>
<gene>
    <name evidence="8" type="ORF">COY29_00535</name>
</gene>
<dbReference type="GO" id="GO:0018104">
    <property type="term" value="P:peptidoglycan-protein cross-linking"/>
    <property type="evidence" value="ECO:0007669"/>
    <property type="project" value="TreeGrafter"/>
</dbReference>
<evidence type="ECO:0000256" key="1">
    <source>
        <dbReference type="ARBA" id="ARBA00004752"/>
    </source>
</evidence>
<dbReference type="GO" id="GO:0005576">
    <property type="term" value="C:extracellular region"/>
    <property type="evidence" value="ECO:0007669"/>
    <property type="project" value="TreeGrafter"/>
</dbReference>
<dbReference type="GO" id="GO:0071555">
    <property type="term" value="P:cell wall organization"/>
    <property type="evidence" value="ECO:0007669"/>
    <property type="project" value="UniProtKB-UniRule"/>
</dbReference>
<keyword evidence="4 6" id="KW-0573">Peptidoglycan synthesis</keyword>
<feature type="active site" description="Proton donor/acceptor" evidence="6">
    <location>
        <position position="21"/>
    </location>
</feature>
<organism evidence="8 9">
    <name type="scientific">Candidatus Woesebacteria bacterium CG_4_10_14_0_2_um_filter_39_14</name>
    <dbReference type="NCBI Taxonomy" id="1975054"/>
    <lineage>
        <taxon>Bacteria</taxon>
        <taxon>Candidatus Woeseibacteriota</taxon>
    </lineage>
</organism>